<dbReference type="InterPro" id="IPR001173">
    <property type="entry name" value="Glyco_trans_2-like"/>
</dbReference>
<dbReference type="PANTHER" id="PTHR48090">
    <property type="entry name" value="UNDECAPRENYL-PHOSPHATE 4-DEOXY-4-FORMAMIDO-L-ARABINOSE TRANSFERASE-RELATED"/>
    <property type="match status" value="1"/>
</dbReference>
<dbReference type="InterPro" id="IPR029044">
    <property type="entry name" value="Nucleotide-diphossugar_trans"/>
</dbReference>
<evidence type="ECO:0000259" key="1">
    <source>
        <dbReference type="Pfam" id="PF00535"/>
    </source>
</evidence>
<dbReference type="CDD" id="cd04179">
    <property type="entry name" value="DPM_DPG-synthase_like"/>
    <property type="match status" value="1"/>
</dbReference>
<dbReference type="Gene3D" id="3.90.550.10">
    <property type="entry name" value="Spore Coat Polysaccharide Biosynthesis Protein SpsA, Chain A"/>
    <property type="match status" value="1"/>
</dbReference>
<dbReference type="SUPFAM" id="SSF53448">
    <property type="entry name" value="Nucleotide-diphospho-sugar transferases"/>
    <property type="match status" value="1"/>
</dbReference>
<dbReference type="PANTHER" id="PTHR48090:SF7">
    <property type="entry name" value="RFBJ PROTEIN"/>
    <property type="match status" value="1"/>
</dbReference>
<dbReference type="EMBL" id="CAFBLH010000030">
    <property type="protein sequence ID" value="CAB4871212.1"/>
    <property type="molecule type" value="Genomic_DNA"/>
</dbReference>
<name>A0A6J7DJR4_9ZZZZ</name>
<dbReference type="InterPro" id="IPR050256">
    <property type="entry name" value="Glycosyltransferase_2"/>
</dbReference>
<organism evidence="2">
    <name type="scientific">freshwater metagenome</name>
    <dbReference type="NCBI Taxonomy" id="449393"/>
    <lineage>
        <taxon>unclassified sequences</taxon>
        <taxon>metagenomes</taxon>
        <taxon>ecological metagenomes</taxon>
    </lineage>
</organism>
<protein>
    <submittedName>
        <fullName evidence="2">Unannotated protein</fullName>
    </submittedName>
</protein>
<sequence length="243" mass="27911">MARTADKSKKCLSVVIPCFNEERTISALLTRVLAQTSVGQVIVIDDCSTDKSAETIKKIKDSRIQFSLNEKNSGKGYSIAQGIKLCSLPFTVIQDADLEYSPEEYPRLLAPLLDGRADAVFGSRFLTYESRRALYYWHRVGNDFLTTLSNIFTNLDLTDMETCYKFMRTDFAQKLDIQERRFGLEPEITAKLAKMRARVYEVPISYQGRTYAEGKKITWKDGFRAIYCIFKYNLKIRSKSYSN</sequence>
<evidence type="ECO:0000313" key="2">
    <source>
        <dbReference type="EMBL" id="CAB4871212.1"/>
    </source>
</evidence>
<reference evidence="2" key="1">
    <citation type="submission" date="2020-05" db="EMBL/GenBank/DDBJ databases">
        <authorList>
            <person name="Chiriac C."/>
            <person name="Salcher M."/>
            <person name="Ghai R."/>
            <person name="Kavagutti S V."/>
        </authorList>
    </citation>
    <scope>NUCLEOTIDE SEQUENCE</scope>
</reference>
<feature type="domain" description="Glycosyltransferase 2-like" evidence="1">
    <location>
        <begin position="13"/>
        <end position="174"/>
    </location>
</feature>
<proteinExistence type="predicted"/>
<dbReference type="AlphaFoldDB" id="A0A6J7DJR4"/>
<dbReference type="Pfam" id="PF00535">
    <property type="entry name" value="Glycos_transf_2"/>
    <property type="match status" value="1"/>
</dbReference>
<gene>
    <name evidence="2" type="ORF">UFOPK3342_00986</name>
</gene>
<accession>A0A6J7DJR4</accession>